<proteinExistence type="predicted"/>
<dbReference type="InterPro" id="IPR040442">
    <property type="entry name" value="Pyrv_kinase-like_dom_sf"/>
</dbReference>
<evidence type="ECO:0000256" key="1">
    <source>
        <dbReference type="ARBA" id="ARBA00001946"/>
    </source>
</evidence>
<dbReference type="InterPro" id="IPR005000">
    <property type="entry name" value="Aldolase/citrate-lyase_domain"/>
</dbReference>
<organism evidence="5 6">
    <name type="scientific">Natrarchaeobaculum aegyptiacum</name>
    <dbReference type="NCBI Taxonomy" id="745377"/>
    <lineage>
        <taxon>Archaea</taxon>
        <taxon>Methanobacteriati</taxon>
        <taxon>Methanobacteriota</taxon>
        <taxon>Stenosarchaea group</taxon>
        <taxon>Halobacteria</taxon>
        <taxon>Halobacteriales</taxon>
        <taxon>Natrialbaceae</taxon>
        <taxon>Natrarchaeobaculum</taxon>
    </lineage>
</organism>
<keyword evidence="6" id="KW-1185">Reference proteome</keyword>
<dbReference type="PANTHER" id="PTHR32308">
    <property type="entry name" value="LYASE BETA SUBUNIT, PUTATIVE (AFU_ORTHOLOGUE AFUA_4G13030)-RELATED"/>
    <property type="match status" value="1"/>
</dbReference>
<dbReference type="KEGG" id="naj:B1756_18535"/>
<sequence>MARRSVLFTPGDREDMLRKAPRAGADVIVFDLEDAVAPQRLEEARTTVREVLTDSAFDEAADCEVCVRVNAAPDAMAADVARLFADGEPRLDAVMAPKVESGETVDRLVDELEAHGGYRPIFALLETASGILGAPEVARKRATDALVFGAEDLAADLGATRTPGGEEVSYARQRVALAAAAHDCTAIDTLVTDVEDEAALRADTARSVQFGFDGKLAIHPAQVGPINEAFSPDEEDLEWAKRVLEASRDADADDRGVFVVDGEMVDAPLIAQAERLLERADAANRGDRG</sequence>
<dbReference type="GeneID" id="32896114"/>
<dbReference type="AlphaFoldDB" id="A0A2Z2HX30"/>
<dbReference type="Gene3D" id="3.20.20.60">
    <property type="entry name" value="Phosphoenolpyruvate-binding domains"/>
    <property type="match status" value="1"/>
</dbReference>
<accession>A0A2Z2HX30</accession>
<dbReference type="GO" id="GO:0000287">
    <property type="term" value="F:magnesium ion binding"/>
    <property type="evidence" value="ECO:0007669"/>
    <property type="project" value="TreeGrafter"/>
</dbReference>
<evidence type="ECO:0000256" key="2">
    <source>
        <dbReference type="ARBA" id="ARBA00022723"/>
    </source>
</evidence>
<evidence type="ECO:0000256" key="3">
    <source>
        <dbReference type="ARBA" id="ARBA00022842"/>
    </source>
</evidence>
<evidence type="ECO:0000259" key="4">
    <source>
        <dbReference type="Pfam" id="PF03328"/>
    </source>
</evidence>
<gene>
    <name evidence="5" type="ORF">B1756_18535</name>
</gene>
<dbReference type="RefSeq" id="WP_086890262.1">
    <property type="nucleotide sequence ID" value="NZ_CP019893.1"/>
</dbReference>
<dbReference type="Pfam" id="PF03328">
    <property type="entry name" value="HpcH_HpaI"/>
    <property type="match status" value="1"/>
</dbReference>
<dbReference type="GO" id="GO:0016829">
    <property type="term" value="F:lyase activity"/>
    <property type="evidence" value="ECO:0007669"/>
    <property type="project" value="UniProtKB-KW"/>
</dbReference>
<dbReference type="PIRSF" id="PIRSF015582">
    <property type="entry name" value="Cit_lyase_B"/>
    <property type="match status" value="1"/>
</dbReference>
<dbReference type="PANTHER" id="PTHR32308:SF0">
    <property type="entry name" value="HPCH_HPAI ALDOLASE_CITRATE LYASE DOMAIN-CONTAINING PROTEIN"/>
    <property type="match status" value="1"/>
</dbReference>
<dbReference type="OrthoDB" id="9170at2157"/>
<dbReference type="InterPro" id="IPR011206">
    <property type="entry name" value="Citrate_lyase_beta/mcl1/mcl2"/>
</dbReference>
<protein>
    <submittedName>
        <fullName evidence="5">CoA ester lyase</fullName>
    </submittedName>
</protein>
<dbReference type="Proteomes" id="UP000250088">
    <property type="component" value="Chromosome"/>
</dbReference>
<keyword evidence="5" id="KW-0456">Lyase</keyword>
<feature type="domain" description="HpcH/HpaI aldolase/citrate lyase" evidence="4">
    <location>
        <begin position="4"/>
        <end position="220"/>
    </location>
</feature>
<reference evidence="6" key="1">
    <citation type="submission" date="2017-02" db="EMBL/GenBank/DDBJ databases">
        <title>Natronthermophilus aegyptiacus gen. nov.,sp. nov., an aerobic, extremely halophilic alkalithermophilic archaeon isolated from the athalassohaline Wadi An Natrun, Egypt.</title>
        <authorList>
            <person name="Zhao B."/>
        </authorList>
    </citation>
    <scope>NUCLEOTIDE SEQUENCE [LARGE SCALE GENOMIC DNA]</scope>
    <source>
        <strain evidence="6">JW/NM-HA 15</strain>
    </source>
</reference>
<evidence type="ECO:0000313" key="6">
    <source>
        <dbReference type="Proteomes" id="UP000250088"/>
    </source>
</evidence>
<dbReference type="GO" id="GO:0006107">
    <property type="term" value="P:oxaloacetate metabolic process"/>
    <property type="evidence" value="ECO:0007669"/>
    <property type="project" value="TreeGrafter"/>
</dbReference>
<name>A0A2Z2HX30_9EURY</name>
<dbReference type="SUPFAM" id="SSF51621">
    <property type="entry name" value="Phosphoenolpyruvate/pyruvate domain"/>
    <property type="match status" value="1"/>
</dbReference>
<dbReference type="EMBL" id="CP019893">
    <property type="protein sequence ID" value="ARS91936.1"/>
    <property type="molecule type" value="Genomic_DNA"/>
</dbReference>
<evidence type="ECO:0000313" key="5">
    <source>
        <dbReference type="EMBL" id="ARS91936.1"/>
    </source>
</evidence>
<comment type="cofactor">
    <cofactor evidence="1">
        <name>Mg(2+)</name>
        <dbReference type="ChEBI" id="CHEBI:18420"/>
    </cofactor>
</comment>
<keyword evidence="2" id="KW-0479">Metal-binding</keyword>
<keyword evidence="3" id="KW-0460">Magnesium</keyword>
<dbReference type="InterPro" id="IPR015813">
    <property type="entry name" value="Pyrv/PenolPyrv_kinase-like_dom"/>
</dbReference>